<accession>A0A284SDA8</accession>
<dbReference type="OrthoDB" id="3337665at2759"/>
<proteinExistence type="predicted"/>
<gene>
    <name evidence="2" type="ORF">ARMOST_22603</name>
</gene>
<evidence type="ECO:0000313" key="2">
    <source>
        <dbReference type="EMBL" id="SJL18998.1"/>
    </source>
</evidence>
<feature type="region of interest" description="Disordered" evidence="1">
    <location>
        <begin position="1"/>
        <end position="22"/>
    </location>
</feature>
<name>A0A284SDA8_ARMOS</name>
<dbReference type="AlphaFoldDB" id="A0A284SDA8"/>
<organism evidence="2 3">
    <name type="scientific">Armillaria ostoyae</name>
    <name type="common">Armillaria root rot fungus</name>
    <dbReference type="NCBI Taxonomy" id="47428"/>
    <lineage>
        <taxon>Eukaryota</taxon>
        <taxon>Fungi</taxon>
        <taxon>Dikarya</taxon>
        <taxon>Basidiomycota</taxon>
        <taxon>Agaricomycotina</taxon>
        <taxon>Agaricomycetes</taxon>
        <taxon>Agaricomycetidae</taxon>
        <taxon>Agaricales</taxon>
        <taxon>Marasmiineae</taxon>
        <taxon>Physalacriaceae</taxon>
        <taxon>Armillaria</taxon>
    </lineage>
</organism>
<dbReference type="EMBL" id="FUEG01000082">
    <property type="protein sequence ID" value="SJL18998.1"/>
    <property type="molecule type" value="Genomic_DNA"/>
</dbReference>
<sequence length="83" mass="9141">MSFHNVKLESSSTGSSFPADSAKPVPLAVVSLDNDEAFGYLKRVIVTPPFTRAWLNFFTLTFRALGRNHIASTPLSGHRNAMF</sequence>
<protein>
    <submittedName>
        <fullName evidence="2">Uncharacterized protein</fullName>
    </submittedName>
</protein>
<evidence type="ECO:0000313" key="3">
    <source>
        <dbReference type="Proteomes" id="UP000219338"/>
    </source>
</evidence>
<keyword evidence="3" id="KW-1185">Reference proteome</keyword>
<feature type="compositionally biased region" description="Polar residues" evidence="1">
    <location>
        <begin position="8"/>
        <end position="18"/>
    </location>
</feature>
<reference evidence="3" key="1">
    <citation type="journal article" date="2017" name="Nat. Ecol. Evol.">
        <title>Genome expansion and lineage-specific genetic innovations in the forest pathogenic fungi Armillaria.</title>
        <authorList>
            <person name="Sipos G."/>
            <person name="Prasanna A.N."/>
            <person name="Walter M.C."/>
            <person name="O'Connor E."/>
            <person name="Balint B."/>
            <person name="Krizsan K."/>
            <person name="Kiss B."/>
            <person name="Hess J."/>
            <person name="Varga T."/>
            <person name="Slot J."/>
            <person name="Riley R."/>
            <person name="Boka B."/>
            <person name="Rigling D."/>
            <person name="Barry K."/>
            <person name="Lee J."/>
            <person name="Mihaltcheva S."/>
            <person name="LaButti K."/>
            <person name="Lipzen A."/>
            <person name="Waldron R."/>
            <person name="Moloney N.M."/>
            <person name="Sperisen C."/>
            <person name="Kredics L."/>
            <person name="Vagvoelgyi C."/>
            <person name="Patrignani A."/>
            <person name="Fitzpatrick D."/>
            <person name="Nagy I."/>
            <person name="Doyle S."/>
            <person name="Anderson J.B."/>
            <person name="Grigoriev I.V."/>
            <person name="Gueldener U."/>
            <person name="Muensterkoetter M."/>
            <person name="Nagy L.G."/>
        </authorList>
    </citation>
    <scope>NUCLEOTIDE SEQUENCE [LARGE SCALE GENOMIC DNA]</scope>
    <source>
        <strain evidence="3">C18/9</strain>
    </source>
</reference>
<dbReference type="Proteomes" id="UP000219338">
    <property type="component" value="Unassembled WGS sequence"/>
</dbReference>
<evidence type="ECO:0000256" key="1">
    <source>
        <dbReference type="SAM" id="MobiDB-lite"/>
    </source>
</evidence>
<dbReference type="STRING" id="47428.A0A284SDA8"/>